<sequence length="237" mass="26027">MATKLTASAIVKLCSSASLDSDKTRSRKFGVSSSFCPHWSQLELNLAENHAPESSASRRPFARTGVIEFGGHSPPAINGASNRTQFAVIQQPRPDLPPPPPGPPLSAAPRSLAVSTRARSVSRAQICRRIYPRLSAATRFAAACVGPDLSTVSTRTFDVRRDLVSRLDSPSATSRTKPTPRRPWLSNPGFSAILYSLGNWFMASSHARMRIIKESELNRFSSLQKHQHDSQKYFARI</sequence>
<name>A0AAD3S4P4_NEPGR</name>
<keyword evidence="3" id="KW-1185">Reference proteome</keyword>
<feature type="compositionally biased region" description="Pro residues" evidence="1">
    <location>
        <begin position="94"/>
        <end position="106"/>
    </location>
</feature>
<evidence type="ECO:0000313" key="3">
    <source>
        <dbReference type="Proteomes" id="UP001279734"/>
    </source>
</evidence>
<evidence type="ECO:0000313" key="2">
    <source>
        <dbReference type="EMBL" id="GMH04429.1"/>
    </source>
</evidence>
<accession>A0AAD3S4P4</accession>
<dbReference type="AlphaFoldDB" id="A0AAD3S4P4"/>
<comment type="caution">
    <text evidence="2">The sequence shown here is derived from an EMBL/GenBank/DDBJ whole genome shotgun (WGS) entry which is preliminary data.</text>
</comment>
<gene>
    <name evidence="2" type="ORF">Nepgr_006268</name>
</gene>
<organism evidence="2 3">
    <name type="scientific">Nepenthes gracilis</name>
    <name type="common">Slender pitcher plant</name>
    <dbReference type="NCBI Taxonomy" id="150966"/>
    <lineage>
        <taxon>Eukaryota</taxon>
        <taxon>Viridiplantae</taxon>
        <taxon>Streptophyta</taxon>
        <taxon>Embryophyta</taxon>
        <taxon>Tracheophyta</taxon>
        <taxon>Spermatophyta</taxon>
        <taxon>Magnoliopsida</taxon>
        <taxon>eudicotyledons</taxon>
        <taxon>Gunneridae</taxon>
        <taxon>Pentapetalae</taxon>
        <taxon>Caryophyllales</taxon>
        <taxon>Nepenthaceae</taxon>
        <taxon>Nepenthes</taxon>
    </lineage>
</organism>
<dbReference type="Proteomes" id="UP001279734">
    <property type="component" value="Unassembled WGS sequence"/>
</dbReference>
<proteinExistence type="predicted"/>
<dbReference type="EMBL" id="BSYO01000005">
    <property type="protein sequence ID" value="GMH04429.1"/>
    <property type="molecule type" value="Genomic_DNA"/>
</dbReference>
<evidence type="ECO:0000256" key="1">
    <source>
        <dbReference type="SAM" id="MobiDB-lite"/>
    </source>
</evidence>
<protein>
    <submittedName>
        <fullName evidence="2">Uncharacterized protein</fullName>
    </submittedName>
</protein>
<reference evidence="2" key="1">
    <citation type="submission" date="2023-05" db="EMBL/GenBank/DDBJ databases">
        <title>Nepenthes gracilis genome sequencing.</title>
        <authorList>
            <person name="Fukushima K."/>
        </authorList>
    </citation>
    <scope>NUCLEOTIDE SEQUENCE</scope>
    <source>
        <strain evidence="2">SING2019-196</strain>
    </source>
</reference>
<feature type="region of interest" description="Disordered" evidence="1">
    <location>
        <begin position="90"/>
        <end position="112"/>
    </location>
</feature>